<dbReference type="Proteomes" id="UP000019364">
    <property type="component" value="Unassembled WGS sequence"/>
</dbReference>
<evidence type="ECO:0000313" key="2">
    <source>
        <dbReference type="Proteomes" id="UP000019364"/>
    </source>
</evidence>
<keyword evidence="2" id="KW-1185">Reference proteome</keyword>
<dbReference type="AlphaFoldDB" id="W7YM76"/>
<evidence type="ECO:0000313" key="1">
    <source>
        <dbReference type="EMBL" id="GAF08693.1"/>
    </source>
</evidence>
<comment type="caution">
    <text evidence="1">The sequence shown here is derived from an EMBL/GenBank/DDBJ whole genome shotgun (WGS) entry which is preliminary data.</text>
</comment>
<sequence>MSILSLHSAPHTNVDSRYVQALDLEVVNSGNDSYEMLIGMYGERGLYDTHLISLDPGVKVSISDIQTAYMPFQLVLVTNTNHAEHTEVMVRLKHNGTLLAVYTRRDMTESV</sequence>
<protein>
    <submittedName>
        <fullName evidence="1">Uncharacterized protein</fullName>
    </submittedName>
</protein>
<gene>
    <name evidence="1" type="ORF">JCM16418_2782</name>
</gene>
<dbReference type="eggNOG" id="ENOG5032E10">
    <property type="taxonomic scope" value="Bacteria"/>
</dbReference>
<organism evidence="1 2">
    <name type="scientific">Paenibacillus pini JCM 16418</name>
    <dbReference type="NCBI Taxonomy" id="1236976"/>
    <lineage>
        <taxon>Bacteria</taxon>
        <taxon>Bacillati</taxon>
        <taxon>Bacillota</taxon>
        <taxon>Bacilli</taxon>
        <taxon>Bacillales</taxon>
        <taxon>Paenibacillaceae</taxon>
        <taxon>Paenibacillus</taxon>
    </lineage>
</organism>
<reference evidence="1 2" key="1">
    <citation type="journal article" date="2014" name="Genome Announc.">
        <title>Draft Genome Sequence of Paenibacillus pini JCM 16418T, Isolated from the Rhizosphere of Pine Tree.</title>
        <authorList>
            <person name="Yuki M."/>
            <person name="Oshima K."/>
            <person name="Suda W."/>
            <person name="Oshida Y."/>
            <person name="Kitamura K."/>
            <person name="Iida Y."/>
            <person name="Hattori M."/>
            <person name="Ohkuma M."/>
        </authorList>
    </citation>
    <scope>NUCLEOTIDE SEQUENCE [LARGE SCALE GENOMIC DNA]</scope>
    <source>
        <strain evidence="1 2">JCM 16418</strain>
    </source>
</reference>
<dbReference type="OrthoDB" id="2659446at2"/>
<dbReference type="STRING" id="1236976.JCM16418_2782"/>
<name>W7YM76_9BACL</name>
<accession>W7YM76</accession>
<proteinExistence type="predicted"/>
<dbReference type="EMBL" id="BAVZ01000007">
    <property type="protein sequence ID" value="GAF08693.1"/>
    <property type="molecule type" value="Genomic_DNA"/>
</dbReference>
<dbReference type="RefSeq" id="WP_036649285.1">
    <property type="nucleotide sequence ID" value="NZ_BAVZ01000007.1"/>
</dbReference>